<dbReference type="InterPro" id="IPR013148">
    <property type="entry name" value="Glyco_hydro_32_N"/>
</dbReference>
<evidence type="ECO:0000256" key="2">
    <source>
        <dbReference type="ARBA" id="ARBA00012758"/>
    </source>
</evidence>
<keyword evidence="3 5" id="KW-0378">Hydrolase</keyword>
<dbReference type="PANTHER" id="PTHR43101:SF1">
    <property type="entry name" value="BETA-FRUCTOSIDASE"/>
    <property type="match status" value="1"/>
</dbReference>
<dbReference type="InterPro" id="IPR023296">
    <property type="entry name" value="Glyco_hydro_beta-prop_sf"/>
</dbReference>
<dbReference type="Gene3D" id="2.60.120.560">
    <property type="entry name" value="Exo-inulinase, domain 1"/>
    <property type="match status" value="1"/>
</dbReference>
<sequence length="769" mass="83581">MGWFDSAVVIGRRVAALAESIEVCMYVCFVGDGKFLKYDNLVDRTRRTLNRPAGVGGFCLFFGEQQQQQQQQQGGVEMKPSVSSMLARLFWHSLVLLGLTHASSWPCSRSSHPGPANPGFENGNLDGWHVVSGNAFGGSAVRTNATYGDDPLHNDGNYFVSSAPPESGDKATGQLQSGSFVASADLSFLIGGGYDPDNLYVALVRDGDDKNGDELLKQTGVNDDSLLRIVWDTSEWLGQTVRVVVHDNSTEGHILFDDLRVGCEALGDGEGLTFKRIAQQHQQQRRQLDDDDCSLYAVDALRPQFHYTPYQGWINDPSGLIEWKGRHHLFSQFHQDAPVFGPMSWSHAESTDAVHWRNLPPALVPPPMTDPRDGSGRFTGCAVHGNDDNITLIFTDYTDVAVHPGAVREVVASASSTDGVSFPLNPHNPIIGGPPAGSSPETFRDPKVFRDDEAHDAYPWKMVLGSSSPDAGKVLLYGSSSADLGSWTTLGAVYRGDGSTGATFECPNLFPLQDRWVLLYGGINSTGFWETGTFNGTVFVSDKRGRLDHGTASYAAQWYKDARGRDLVIAWMGNWITTKWASRANGWAGQQSLTRDMFLLPDGSLGFRPVAELDTLAEDGWQHLGPRTLTADNGDIHLAASDTLRVKLSLDLARTTASLVTLSLAQSSAESALVTYEPATRTLSVDTRSAGYAQSGVYSVVVAAAQDGKLHLDIFIDRSSVEVFTGDGLVISAIVWARYQESNNVELRARGGEAAFERISVARLASSWC</sequence>
<dbReference type="PANTHER" id="PTHR43101">
    <property type="entry name" value="BETA-FRUCTOSIDASE"/>
    <property type="match status" value="1"/>
</dbReference>
<accession>A0A173GNB6</accession>
<organism evidence="8">
    <name type="scientific">Hypocrella siamensis</name>
    <dbReference type="NCBI Taxonomy" id="696354"/>
    <lineage>
        <taxon>Eukaryota</taxon>
        <taxon>Fungi</taxon>
        <taxon>Dikarya</taxon>
        <taxon>Ascomycota</taxon>
        <taxon>Pezizomycotina</taxon>
        <taxon>Sordariomycetes</taxon>
        <taxon>Hypocreomycetidae</taxon>
        <taxon>Hypocreales</taxon>
        <taxon>Clavicipitaceae</taxon>
        <taxon>Hypocrella</taxon>
    </lineage>
</organism>
<dbReference type="GO" id="GO:0005975">
    <property type="term" value="P:carbohydrate metabolic process"/>
    <property type="evidence" value="ECO:0007669"/>
    <property type="project" value="InterPro"/>
</dbReference>
<dbReference type="SUPFAM" id="SSF75005">
    <property type="entry name" value="Arabinanase/levansucrase/invertase"/>
    <property type="match status" value="1"/>
</dbReference>
<dbReference type="SMART" id="SM00640">
    <property type="entry name" value="Glyco_32"/>
    <property type="match status" value="1"/>
</dbReference>
<dbReference type="EMBL" id="KU202577">
    <property type="protein sequence ID" value="ANH56487.1"/>
    <property type="molecule type" value="Genomic_DNA"/>
</dbReference>
<comment type="similarity">
    <text evidence="1 5">Belongs to the glycosyl hydrolase 32 family.</text>
</comment>
<dbReference type="GO" id="GO:0004564">
    <property type="term" value="F:beta-fructofuranosidase activity"/>
    <property type="evidence" value="ECO:0007669"/>
    <property type="project" value="UniProtKB-EC"/>
</dbReference>
<keyword evidence="4 5" id="KW-0326">Glycosidase</keyword>
<evidence type="ECO:0000256" key="1">
    <source>
        <dbReference type="ARBA" id="ARBA00009902"/>
    </source>
</evidence>
<dbReference type="Gene3D" id="2.115.10.20">
    <property type="entry name" value="Glycosyl hydrolase domain, family 43"/>
    <property type="match status" value="1"/>
</dbReference>
<proteinExistence type="inferred from homology"/>
<evidence type="ECO:0000259" key="6">
    <source>
        <dbReference type="Pfam" id="PF00251"/>
    </source>
</evidence>
<evidence type="ECO:0000313" key="8">
    <source>
        <dbReference type="EMBL" id="ANH56487.1"/>
    </source>
</evidence>
<dbReference type="InterPro" id="IPR013320">
    <property type="entry name" value="ConA-like_dom_sf"/>
</dbReference>
<feature type="non-terminal residue" evidence="8">
    <location>
        <position position="769"/>
    </location>
</feature>
<feature type="domain" description="Glycosyl hydrolase family 32 N-terminal" evidence="6">
    <location>
        <begin position="306"/>
        <end position="599"/>
    </location>
</feature>
<evidence type="ECO:0000256" key="4">
    <source>
        <dbReference type="ARBA" id="ARBA00023295"/>
    </source>
</evidence>
<evidence type="ECO:0000259" key="7">
    <source>
        <dbReference type="Pfam" id="PF08244"/>
    </source>
</evidence>
<dbReference type="InterPro" id="IPR013189">
    <property type="entry name" value="Glyco_hydro_32_C"/>
</dbReference>
<dbReference type="SUPFAM" id="SSF49899">
    <property type="entry name" value="Concanavalin A-like lectins/glucanases"/>
    <property type="match status" value="1"/>
</dbReference>
<dbReference type="Pfam" id="PF08244">
    <property type="entry name" value="Glyco_hydro_32C"/>
    <property type="match status" value="1"/>
</dbReference>
<dbReference type="AlphaFoldDB" id="A0A173GNB6"/>
<evidence type="ECO:0000256" key="5">
    <source>
        <dbReference type="RuleBase" id="RU362110"/>
    </source>
</evidence>
<dbReference type="EC" id="3.2.1.26" evidence="2"/>
<name>A0A173GNB6_9HYPO</name>
<protein>
    <recommendedName>
        <fullName evidence="2">beta-fructofuranosidase</fullName>
        <ecNumber evidence="2">3.2.1.26</ecNumber>
    </recommendedName>
</protein>
<feature type="domain" description="Glycosyl hydrolase family 32 C-terminal" evidence="7">
    <location>
        <begin position="634"/>
        <end position="761"/>
    </location>
</feature>
<evidence type="ECO:0000256" key="3">
    <source>
        <dbReference type="ARBA" id="ARBA00022801"/>
    </source>
</evidence>
<dbReference type="Gene3D" id="2.60.120.260">
    <property type="entry name" value="Galactose-binding domain-like"/>
    <property type="match status" value="1"/>
</dbReference>
<dbReference type="InterPro" id="IPR001362">
    <property type="entry name" value="Glyco_hydro_32"/>
</dbReference>
<dbReference type="Pfam" id="PF00251">
    <property type="entry name" value="Glyco_hydro_32N"/>
    <property type="match status" value="1"/>
</dbReference>
<reference evidence="8" key="1">
    <citation type="journal article" date="2016" name="BMC Genomics">
        <title>Genome sequence and comparative analysis of clavicipitaceous insect-pathogenic fungus Aschersonia badia with Metarhizium spp.</title>
        <authorList>
            <person name="Agrawal Y."/>
            <person name="Narwani T."/>
            <person name="Subramanian S."/>
        </authorList>
    </citation>
    <scope>NUCLEOTIDE SEQUENCE</scope>
    <source>
        <strain evidence="8">MTCC 10142</strain>
    </source>
</reference>
<dbReference type="InterPro" id="IPR051214">
    <property type="entry name" value="GH32_Enzymes"/>
</dbReference>
<dbReference type="CDD" id="cd08996">
    <property type="entry name" value="GH32_FFase"/>
    <property type="match status" value="1"/>
</dbReference>